<keyword evidence="3" id="KW-1185">Reference proteome</keyword>
<dbReference type="AlphaFoldDB" id="A0ABD0MA33"/>
<proteinExistence type="predicted"/>
<protein>
    <submittedName>
        <fullName evidence="2">Uncharacterized protein</fullName>
    </submittedName>
</protein>
<sequence length="93" mass="9716">MNPKGKSMDPPLPALTCLSSCSSGFPDTPVSPYSLRLYRSGLGVCTAAAVPKRVMSPLTDGGQGDSIPSPDRGSRTANNQPATLNQKDRCPPK</sequence>
<accession>A0ABD0MA33</accession>
<feature type="region of interest" description="Disordered" evidence="1">
    <location>
        <begin position="52"/>
        <end position="93"/>
    </location>
</feature>
<comment type="caution">
    <text evidence="2">The sequence shown here is derived from an EMBL/GenBank/DDBJ whole genome shotgun (WGS) entry which is preliminary data.</text>
</comment>
<evidence type="ECO:0000313" key="2">
    <source>
        <dbReference type="EMBL" id="KAK7508344.1"/>
    </source>
</evidence>
<name>A0ABD0MA33_9CAEN</name>
<dbReference type="EMBL" id="JACVVK020000002">
    <property type="protein sequence ID" value="KAK7508344.1"/>
    <property type="molecule type" value="Genomic_DNA"/>
</dbReference>
<dbReference type="Proteomes" id="UP001519460">
    <property type="component" value="Unassembled WGS sequence"/>
</dbReference>
<gene>
    <name evidence="2" type="ORF">BaRGS_00000583</name>
</gene>
<evidence type="ECO:0000313" key="3">
    <source>
        <dbReference type="Proteomes" id="UP001519460"/>
    </source>
</evidence>
<organism evidence="2 3">
    <name type="scientific">Batillaria attramentaria</name>
    <dbReference type="NCBI Taxonomy" id="370345"/>
    <lineage>
        <taxon>Eukaryota</taxon>
        <taxon>Metazoa</taxon>
        <taxon>Spiralia</taxon>
        <taxon>Lophotrochozoa</taxon>
        <taxon>Mollusca</taxon>
        <taxon>Gastropoda</taxon>
        <taxon>Caenogastropoda</taxon>
        <taxon>Sorbeoconcha</taxon>
        <taxon>Cerithioidea</taxon>
        <taxon>Batillariidae</taxon>
        <taxon>Batillaria</taxon>
    </lineage>
</organism>
<reference evidence="2 3" key="1">
    <citation type="journal article" date="2023" name="Sci. Data">
        <title>Genome assembly of the Korean intertidal mud-creeper Batillaria attramentaria.</title>
        <authorList>
            <person name="Patra A.K."/>
            <person name="Ho P.T."/>
            <person name="Jun S."/>
            <person name="Lee S.J."/>
            <person name="Kim Y."/>
            <person name="Won Y.J."/>
        </authorList>
    </citation>
    <scope>NUCLEOTIDE SEQUENCE [LARGE SCALE GENOMIC DNA]</scope>
    <source>
        <strain evidence="2">Wonlab-2016</strain>
    </source>
</reference>
<evidence type="ECO:0000256" key="1">
    <source>
        <dbReference type="SAM" id="MobiDB-lite"/>
    </source>
</evidence>
<feature type="compositionally biased region" description="Polar residues" evidence="1">
    <location>
        <begin position="75"/>
        <end position="85"/>
    </location>
</feature>